<reference evidence="4" key="1">
    <citation type="submission" date="2020-08" db="EMBL/GenBank/DDBJ databases">
        <title>A bifunctional nitrone conjugated secondary metabolite targeting the ribosome.</title>
        <authorList>
            <person name="Limbrick E.M."/>
            <person name="Graf M."/>
            <person name="Derewacz D.K."/>
            <person name="Nguyen F."/>
            <person name="Spraggins J.M."/>
            <person name="Wieland M."/>
            <person name="Ynigez-Gutierrez A.E."/>
            <person name="Reisman B.J."/>
            <person name="Zinshteyn B."/>
            <person name="McCulloch K."/>
            <person name="Iverson T.M."/>
            <person name="Green R."/>
            <person name="Wilson D.N."/>
            <person name="Bachmann B.O."/>
        </authorList>
    </citation>
    <scope>NUCLEOTIDE SEQUENCE</scope>
    <source>
        <strain evidence="4">Africana</strain>
    </source>
</reference>
<keyword evidence="2" id="KW-0472">Membrane</keyword>
<dbReference type="EMBL" id="CP058905">
    <property type="protein sequence ID" value="QLJ97966.1"/>
    <property type="molecule type" value="Genomic_DNA"/>
</dbReference>
<feature type="signal peptide" evidence="3">
    <location>
        <begin position="1"/>
        <end position="26"/>
    </location>
</feature>
<proteinExistence type="predicted"/>
<keyword evidence="2" id="KW-1133">Transmembrane helix</keyword>
<feature type="chain" id="PRO_5028363829" description="YtkA-like domain-containing protein" evidence="3">
    <location>
        <begin position="27"/>
        <end position="182"/>
    </location>
</feature>
<keyword evidence="3" id="KW-0732">Signal</keyword>
<evidence type="ECO:0000256" key="3">
    <source>
        <dbReference type="SAM" id="SignalP"/>
    </source>
</evidence>
<evidence type="ECO:0000256" key="2">
    <source>
        <dbReference type="SAM" id="Phobius"/>
    </source>
</evidence>
<accession>A0A7D6C5F0</accession>
<feature type="transmembrane region" description="Helical" evidence="2">
    <location>
        <begin position="147"/>
        <end position="169"/>
    </location>
</feature>
<evidence type="ECO:0008006" key="5">
    <source>
        <dbReference type="Google" id="ProtNLM"/>
    </source>
</evidence>
<name>A0A7D6C5F0_9ACTN</name>
<evidence type="ECO:0000256" key="1">
    <source>
        <dbReference type="SAM" id="MobiDB-lite"/>
    </source>
</evidence>
<keyword evidence="2" id="KW-0812">Transmembrane</keyword>
<dbReference type="AlphaFoldDB" id="A0A7D6C5F0"/>
<feature type="region of interest" description="Disordered" evidence="1">
    <location>
        <begin position="119"/>
        <end position="139"/>
    </location>
</feature>
<protein>
    <recommendedName>
        <fullName evidence="5">YtkA-like domain-containing protein</fullName>
    </recommendedName>
</protein>
<gene>
    <name evidence="4" type="ORF">HZU44_24990</name>
</gene>
<organism evidence="4">
    <name type="scientific">Micromonospora carbonacea</name>
    <dbReference type="NCBI Taxonomy" id="47853"/>
    <lineage>
        <taxon>Bacteria</taxon>
        <taxon>Bacillati</taxon>
        <taxon>Actinomycetota</taxon>
        <taxon>Actinomycetes</taxon>
        <taxon>Micromonosporales</taxon>
        <taxon>Micromonosporaceae</taxon>
        <taxon>Micromonospora</taxon>
    </lineage>
</organism>
<evidence type="ECO:0000313" key="4">
    <source>
        <dbReference type="EMBL" id="QLJ97966.1"/>
    </source>
</evidence>
<sequence>MRTLRILTATLVAACLVALPTAPAAAHNGKLKLTVAGDGAGGVTVQATHADGHRLDQPVRLVLTAEGEGDRKAGPLQLEPAAEGQGFYSSGPVLSPGRWRVTVTAPAPYKTSAMATVQARPAQSPPAPRPVAVQAGPDERDRSGVGWWTYAAGGLVAGALLAAVPLLLVRRRRPAGPGEPTA</sequence>